<feature type="compositionally biased region" description="Low complexity" evidence="4">
    <location>
        <begin position="14"/>
        <end position="27"/>
    </location>
</feature>
<dbReference type="GO" id="GO:0006351">
    <property type="term" value="P:DNA-templated transcription"/>
    <property type="evidence" value="ECO:0007669"/>
    <property type="project" value="InterPro"/>
</dbReference>
<dbReference type="InterPro" id="IPR036864">
    <property type="entry name" value="Zn2-C6_fun-type_DNA-bd_sf"/>
</dbReference>
<dbReference type="InterPro" id="IPR007219">
    <property type="entry name" value="XnlR_reg_dom"/>
</dbReference>
<dbReference type="SUPFAM" id="SSF57701">
    <property type="entry name" value="Zn2/Cys6 DNA-binding domain"/>
    <property type="match status" value="1"/>
</dbReference>
<dbReference type="GO" id="GO:0000981">
    <property type="term" value="F:DNA-binding transcription factor activity, RNA polymerase II-specific"/>
    <property type="evidence" value="ECO:0007669"/>
    <property type="project" value="InterPro"/>
</dbReference>
<dbReference type="GO" id="GO:0005634">
    <property type="term" value="C:nucleus"/>
    <property type="evidence" value="ECO:0007669"/>
    <property type="project" value="UniProtKB-SubCell"/>
</dbReference>
<dbReference type="CDD" id="cd00067">
    <property type="entry name" value="GAL4"/>
    <property type="match status" value="1"/>
</dbReference>
<feature type="region of interest" description="Disordered" evidence="4">
    <location>
        <begin position="739"/>
        <end position="840"/>
    </location>
</feature>
<protein>
    <recommendedName>
        <fullName evidence="5">Zn(2)-C6 fungal-type domain-containing protein</fullName>
    </recommendedName>
</protein>
<dbReference type="GO" id="GO:0003677">
    <property type="term" value="F:DNA binding"/>
    <property type="evidence" value="ECO:0007669"/>
    <property type="project" value="InterPro"/>
</dbReference>
<feature type="compositionally biased region" description="Polar residues" evidence="4">
    <location>
        <begin position="771"/>
        <end position="790"/>
    </location>
</feature>
<evidence type="ECO:0000256" key="4">
    <source>
        <dbReference type="SAM" id="MobiDB-lite"/>
    </source>
</evidence>
<keyword evidence="2" id="KW-0479">Metal-binding</keyword>
<feature type="region of interest" description="Disordered" evidence="4">
    <location>
        <begin position="133"/>
        <end position="191"/>
    </location>
</feature>
<dbReference type="GO" id="GO:0008270">
    <property type="term" value="F:zinc ion binding"/>
    <property type="evidence" value="ECO:0007669"/>
    <property type="project" value="InterPro"/>
</dbReference>
<accession>A0A4Q9MXL1</accession>
<evidence type="ECO:0000256" key="1">
    <source>
        <dbReference type="ARBA" id="ARBA00004123"/>
    </source>
</evidence>
<evidence type="ECO:0000256" key="2">
    <source>
        <dbReference type="ARBA" id="ARBA00022723"/>
    </source>
</evidence>
<dbReference type="Gene3D" id="4.10.240.10">
    <property type="entry name" value="Zn(2)-C6 fungal-type DNA-binding domain"/>
    <property type="match status" value="1"/>
</dbReference>
<feature type="compositionally biased region" description="Pro residues" evidence="4">
    <location>
        <begin position="156"/>
        <end position="165"/>
    </location>
</feature>
<dbReference type="PROSITE" id="PS50048">
    <property type="entry name" value="ZN2_CY6_FUNGAL_2"/>
    <property type="match status" value="1"/>
</dbReference>
<evidence type="ECO:0000256" key="3">
    <source>
        <dbReference type="ARBA" id="ARBA00023242"/>
    </source>
</evidence>
<dbReference type="InterPro" id="IPR050613">
    <property type="entry name" value="Sec_Metabolite_Reg"/>
</dbReference>
<name>A0A4Q9MXL1_9APHY</name>
<feature type="region of interest" description="Disordered" evidence="4">
    <location>
        <begin position="223"/>
        <end position="258"/>
    </location>
</feature>
<feature type="domain" description="Zn(2)-C6 fungal-type" evidence="5">
    <location>
        <begin position="67"/>
        <end position="96"/>
    </location>
</feature>
<evidence type="ECO:0000313" key="6">
    <source>
        <dbReference type="EMBL" id="TBU32217.1"/>
    </source>
</evidence>
<dbReference type="OrthoDB" id="762982at2759"/>
<dbReference type="AlphaFoldDB" id="A0A4Q9MXL1"/>
<proteinExistence type="predicted"/>
<feature type="compositionally biased region" description="Polar residues" evidence="4">
    <location>
        <begin position="1"/>
        <end position="12"/>
    </location>
</feature>
<feature type="compositionally biased region" description="Pro residues" evidence="4">
    <location>
        <begin position="747"/>
        <end position="765"/>
    </location>
</feature>
<comment type="subcellular location">
    <subcellularLocation>
        <location evidence="1">Nucleus</location>
    </subcellularLocation>
</comment>
<dbReference type="CDD" id="cd12148">
    <property type="entry name" value="fungal_TF_MHR"/>
    <property type="match status" value="1"/>
</dbReference>
<dbReference type="PANTHER" id="PTHR31001">
    <property type="entry name" value="UNCHARACTERIZED TRANSCRIPTIONAL REGULATORY PROTEIN"/>
    <property type="match status" value="1"/>
</dbReference>
<dbReference type="InterPro" id="IPR001138">
    <property type="entry name" value="Zn2Cys6_DnaBD"/>
</dbReference>
<dbReference type="Proteomes" id="UP000292957">
    <property type="component" value="Unassembled WGS sequence"/>
</dbReference>
<feature type="compositionally biased region" description="Basic and acidic residues" evidence="4">
    <location>
        <begin position="179"/>
        <end position="189"/>
    </location>
</feature>
<dbReference type="SMART" id="SM00906">
    <property type="entry name" value="Fungal_trans"/>
    <property type="match status" value="1"/>
</dbReference>
<sequence length="922" mass="102158">MPATQSGNSNGHLSAVAASGPASGSVPRTKQVRVRSPGPGANGPNETADSAGLDARPPPKRARKAINCEPCRNSKLKCDRNRPCSSCVLRGTTSLCYQGHDTDPSFRSAVDQQRPLDAAAEFARIRHSLNLLEQHVSTHTPGRPTPNGYTSERRPSLPPHHPSPYDPVSTSRLSPDSEGPSHDKEKSEDVDMASAPGMLGQLASGGLFAGATSAASHLINASDRDDIDNQNDRSASTPSPPSHSRAIADNIDHNGSTGDWDQDLTAQLPDIHMIDGLIEYYFEYCNWVYRHVNEPALLAGWDRYKKGKHGDRLVLATVCILIALAARYLPPRHALLQGMSETCEELGQKCYSIMRTALDRYRKSSSSPGRSYSLDLVELLLVRSHYLTFAKEDPEETWSVRGELVTIGTAMGLHRDPGSNRFEKSVAERRRWAWWHIILLERWQAFMFGRPLAIASHHFNTQLPTYCDPSIDKSQRLYLPNIALFKLAYVLGDIMDDAVSFRAVPYSSVQDKDRMLTEWYEALPQELDLDEYRIARSLASPITSVRRLGVQSVIIRTAYHHIRFTLHRPYAKVPESLEIAVSAASQLIALVGQTRPDFLSNTALAVPGHMNWGPFHVFSAAMFFSFQLITKPDQPAASLFRENIRKSIASLESSRWMPVADKALTILQALAPLYSDELLDLPREERERKKAQVLSLVRTLAFPYQDAPYSRSADSPGYNRYDAAAFQASVQVQKSFPSRLEVAKRSVPPPPPSSHASAPPHPTQPPVSATRWTSQPQSEIGNVQYTQQGHPQHGMPSPYPAQRPSTASISTSQPHGHVAHHQHPSPHQQQYSPTVPTSSQSFPMVRYATQQSETMQQPLPHHQQMFRDNGVAQDLAYIHPADESSMWGASIGFGLSEWNSFVDVMQRPDSFTTMVPGPGPAH</sequence>
<feature type="region of interest" description="Disordered" evidence="4">
    <location>
        <begin position="1"/>
        <end position="64"/>
    </location>
</feature>
<reference evidence="6" key="1">
    <citation type="submission" date="2019-01" db="EMBL/GenBank/DDBJ databases">
        <title>Draft genome sequences of three monokaryotic isolates of the white-rot basidiomycete fungus Dichomitus squalens.</title>
        <authorList>
            <consortium name="DOE Joint Genome Institute"/>
            <person name="Lopez S.C."/>
            <person name="Andreopoulos B."/>
            <person name="Pangilinan J."/>
            <person name="Lipzen A."/>
            <person name="Riley R."/>
            <person name="Ahrendt S."/>
            <person name="Ng V."/>
            <person name="Barry K."/>
            <person name="Daum C."/>
            <person name="Grigoriev I.V."/>
            <person name="Hilden K.S."/>
            <person name="Makela M.R."/>
            <person name="de Vries R.P."/>
        </authorList>
    </citation>
    <scope>NUCLEOTIDE SEQUENCE [LARGE SCALE GENOMIC DNA]</scope>
    <source>
        <strain evidence="6">OM18370.1</strain>
    </source>
</reference>
<gene>
    <name evidence="6" type="ORF">BD311DRAFT_751533</name>
</gene>
<organism evidence="6">
    <name type="scientific">Dichomitus squalens</name>
    <dbReference type="NCBI Taxonomy" id="114155"/>
    <lineage>
        <taxon>Eukaryota</taxon>
        <taxon>Fungi</taxon>
        <taxon>Dikarya</taxon>
        <taxon>Basidiomycota</taxon>
        <taxon>Agaricomycotina</taxon>
        <taxon>Agaricomycetes</taxon>
        <taxon>Polyporales</taxon>
        <taxon>Polyporaceae</taxon>
        <taxon>Dichomitus</taxon>
    </lineage>
</organism>
<keyword evidence="3" id="KW-0539">Nucleus</keyword>
<dbReference type="Pfam" id="PF00172">
    <property type="entry name" value="Zn_clus"/>
    <property type="match status" value="1"/>
</dbReference>
<evidence type="ECO:0000259" key="5">
    <source>
        <dbReference type="PROSITE" id="PS50048"/>
    </source>
</evidence>
<dbReference type="EMBL" id="ML143396">
    <property type="protein sequence ID" value="TBU32217.1"/>
    <property type="molecule type" value="Genomic_DNA"/>
</dbReference>
<dbReference type="Pfam" id="PF04082">
    <property type="entry name" value="Fungal_trans"/>
    <property type="match status" value="1"/>
</dbReference>